<dbReference type="Proteomes" id="UP001152797">
    <property type="component" value="Unassembled WGS sequence"/>
</dbReference>
<dbReference type="AlphaFoldDB" id="A0A9P1C7Y2"/>
<name>A0A9P1C7Y2_9DINO</name>
<protein>
    <submittedName>
        <fullName evidence="3">Biotin protein ligase C-terminal domain-containing protein</fullName>
    </submittedName>
</protein>
<dbReference type="EMBL" id="CAMXCT010001142">
    <property type="protein sequence ID" value="CAI3987197.1"/>
    <property type="molecule type" value="Genomic_DNA"/>
</dbReference>
<evidence type="ECO:0000313" key="2">
    <source>
        <dbReference type="EMBL" id="CAL1140572.1"/>
    </source>
</evidence>
<evidence type="ECO:0000313" key="3">
    <source>
        <dbReference type="EMBL" id="CAL4774509.1"/>
    </source>
</evidence>
<evidence type="ECO:0000313" key="1">
    <source>
        <dbReference type="EMBL" id="CAI3987197.1"/>
    </source>
</evidence>
<comment type="caution">
    <text evidence="1">The sequence shown here is derived from an EMBL/GenBank/DDBJ whole genome shotgun (WGS) entry which is preliminary data.</text>
</comment>
<keyword evidence="3" id="KW-0436">Ligase</keyword>
<gene>
    <name evidence="1" type="ORF">C1SCF055_LOCUS14489</name>
</gene>
<proteinExistence type="predicted"/>
<sequence length="188" mass="20915">MEAVEEVVLKPIERAMQPWLDGPRMLVCDHNVFRVGSRVTNRRGTEGTIVGVDKDGDLAVFLKNGHAGIFYAKQCRKAMSIGDRVRYNCGAIGEIIDFDKDDDLLVKLSTGTNQVWYRSFSQRLPSVGDRVHHTCKAMGTLEGFDKDGDFKVKMSNGESAVWYANKSRQGIGSLDPEPEWPALPAELP</sequence>
<evidence type="ECO:0000313" key="4">
    <source>
        <dbReference type="Proteomes" id="UP001152797"/>
    </source>
</evidence>
<dbReference type="EMBL" id="CAMXCT020001142">
    <property type="protein sequence ID" value="CAL1140572.1"/>
    <property type="molecule type" value="Genomic_DNA"/>
</dbReference>
<dbReference type="GO" id="GO:0016874">
    <property type="term" value="F:ligase activity"/>
    <property type="evidence" value="ECO:0007669"/>
    <property type="project" value="UniProtKB-KW"/>
</dbReference>
<dbReference type="OrthoDB" id="10341775at2759"/>
<reference evidence="2" key="2">
    <citation type="submission" date="2024-04" db="EMBL/GenBank/DDBJ databases">
        <authorList>
            <person name="Chen Y."/>
            <person name="Shah S."/>
            <person name="Dougan E. K."/>
            <person name="Thang M."/>
            <person name="Chan C."/>
        </authorList>
    </citation>
    <scope>NUCLEOTIDE SEQUENCE [LARGE SCALE GENOMIC DNA]</scope>
</reference>
<organism evidence="1">
    <name type="scientific">Cladocopium goreaui</name>
    <dbReference type="NCBI Taxonomy" id="2562237"/>
    <lineage>
        <taxon>Eukaryota</taxon>
        <taxon>Sar</taxon>
        <taxon>Alveolata</taxon>
        <taxon>Dinophyceae</taxon>
        <taxon>Suessiales</taxon>
        <taxon>Symbiodiniaceae</taxon>
        <taxon>Cladocopium</taxon>
    </lineage>
</organism>
<accession>A0A9P1C7Y2</accession>
<reference evidence="1" key="1">
    <citation type="submission" date="2022-10" db="EMBL/GenBank/DDBJ databases">
        <authorList>
            <person name="Chen Y."/>
            <person name="Dougan E. K."/>
            <person name="Chan C."/>
            <person name="Rhodes N."/>
            <person name="Thang M."/>
        </authorList>
    </citation>
    <scope>NUCLEOTIDE SEQUENCE</scope>
</reference>
<dbReference type="EMBL" id="CAMXCT030001142">
    <property type="protein sequence ID" value="CAL4774509.1"/>
    <property type="molecule type" value="Genomic_DNA"/>
</dbReference>
<keyword evidence="4" id="KW-1185">Reference proteome</keyword>